<sequence length="533" mass="59023">MADRLKNEAARQFFVDLPDTEKHYWISSLYALLMPSGRRQRLAAYFTPPHLVRYVLDVLAKSGVQPGQHRILDPASGGAAFLVPLAAQIAKAERARYTNPETILRIVETSLAGVEIEPRLAQLSRLLLTDLLWPELAEAQREFRVGIQRANTLKLAPPEELYDAVVGNPPYGRVFRPSDTLLSEYASVVTDGYVNLYALFIEQSLRFTRPGGIVCLIVPMSFVGGAYFAALRKRILEQSEVLRVDPIDKRSDLFMDVLYDVCVLVLRKSAPEVPPVLAESALLTVGKPPRHLGQIDLPKKPGDRIWALPDGQLDDCLFQDGLETLAAYGYLVKTGYFVWNREKERYRAGFSPRANEVPLFWAHNIRPNEICQPYDRDSATDRIGMVRIAKDSTALIASDAILLQRTTNRRQKRRIIAGVVRKRLVPGGRGYVSENHTIIVVPDPDKKQAITLKTLCRLLNTEAVDARFRRISGSVSVSTKALRQLPLPTPDAVREAFAVIKDDEAAAVQAYASSLSGAASQATPSDGGGGDDG</sequence>
<proteinExistence type="inferred from homology"/>
<name>A0ABZ2D4W6_9SPHN</name>
<dbReference type="RefSeq" id="WP_338446974.1">
    <property type="nucleotide sequence ID" value="NZ_CP144918.1"/>
</dbReference>
<dbReference type="InterPro" id="IPR029063">
    <property type="entry name" value="SAM-dependent_MTases_sf"/>
</dbReference>
<protein>
    <recommendedName>
        <fullName evidence="2">site-specific DNA-methyltransferase (adenine-specific)</fullName>
        <ecNumber evidence="2">2.1.1.72</ecNumber>
    </recommendedName>
</protein>
<evidence type="ECO:0000256" key="7">
    <source>
        <dbReference type="SAM" id="MobiDB-lite"/>
    </source>
</evidence>
<evidence type="ECO:0000256" key="2">
    <source>
        <dbReference type="ARBA" id="ARBA00011900"/>
    </source>
</evidence>
<dbReference type="PANTHER" id="PTHR33841:SF5">
    <property type="entry name" value="DNA METHYLASE (MODIFICATION METHYLASE) (METHYLTRANSFERASE)-RELATED"/>
    <property type="match status" value="1"/>
</dbReference>
<comment type="similarity">
    <text evidence="1">Belongs to the N(4)/N(6)-methyltransferase family.</text>
</comment>
<organism evidence="9 10">
    <name type="scientific">Pelagerythrobacter marensis</name>
    <dbReference type="NCBI Taxonomy" id="543877"/>
    <lineage>
        <taxon>Bacteria</taxon>
        <taxon>Pseudomonadati</taxon>
        <taxon>Pseudomonadota</taxon>
        <taxon>Alphaproteobacteria</taxon>
        <taxon>Sphingomonadales</taxon>
        <taxon>Erythrobacteraceae</taxon>
        <taxon>Pelagerythrobacter</taxon>
    </lineage>
</organism>
<evidence type="ECO:0000313" key="10">
    <source>
        <dbReference type="Proteomes" id="UP001335183"/>
    </source>
</evidence>
<keyword evidence="4" id="KW-0808">Transferase</keyword>
<dbReference type="Gene3D" id="3.40.50.150">
    <property type="entry name" value="Vaccinia Virus protein VP39"/>
    <property type="match status" value="1"/>
</dbReference>
<dbReference type="InterPro" id="IPR050953">
    <property type="entry name" value="N4_N6_ade-DNA_methylase"/>
</dbReference>
<evidence type="ECO:0000256" key="5">
    <source>
        <dbReference type="ARBA" id="ARBA00022691"/>
    </source>
</evidence>
<evidence type="ECO:0000256" key="6">
    <source>
        <dbReference type="ARBA" id="ARBA00047942"/>
    </source>
</evidence>
<evidence type="ECO:0000259" key="8">
    <source>
        <dbReference type="Pfam" id="PF07669"/>
    </source>
</evidence>
<dbReference type="InterPro" id="IPR002052">
    <property type="entry name" value="DNA_methylase_N6_adenine_CS"/>
</dbReference>
<dbReference type="PRINTS" id="PR00507">
    <property type="entry name" value="N12N6MTFRASE"/>
</dbReference>
<keyword evidence="3 9" id="KW-0489">Methyltransferase</keyword>
<reference evidence="9 10" key="1">
    <citation type="submission" date="2024-02" db="EMBL/GenBank/DDBJ databases">
        <title>The whole genome sequence of five bacterial samples isolated from Abu Dhabi Sabkha-shore region.</title>
        <authorList>
            <person name="Sudalaimuthuasari N."/>
            <person name="Sarfraz B."/>
            <person name="Tuyisabe J.D."/>
            <person name="Mugisha Ntwali L.D.M."/>
            <person name="Ali A.I.A.A."/>
            <person name="Almansoori S.Z.A."/>
            <person name="Alajami H.S.A."/>
            <person name="Almeqbaali A.A.S."/>
            <person name="Kundu B."/>
            <person name="Saeed E.E."/>
            <person name="Sukumarinath V."/>
            <person name="Mishra A.K."/>
            <person name="Hazzouri K.M."/>
            <person name="Almaskari R."/>
            <person name="Sharma A.K."/>
            <person name="Amiri K.M.A."/>
        </authorList>
    </citation>
    <scope>NUCLEOTIDE SEQUENCE [LARGE SCALE GENOMIC DNA]</scope>
    <source>
        <strain evidence="10">kcgeb_sd</strain>
    </source>
</reference>
<dbReference type="EC" id="2.1.1.72" evidence="2"/>
<feature type="domain" description="Type II methyltransferase M.TaqI-like" evidence="8">
    <location>
        <begin position="159"/>
        <end position="246"/>
    </location>
</feature>
<gene>
    <name evidence="9" type="ORF">V5F89_04060</name>
</gene>
<evidence type="ECO:0000313" key="9">
    <source>
        <dbReference type="EMBL" id="WWA48088.1"/>
    </source>
</evidence>
<dbReference type="SUPFAM" id="SSF53335">
    <property type="entry name" value="S-adenosyl-L-methionine-dependent methyltransferases"/>
    <property type="match status" value="1"/>
</dbReference>
<keyword evidence="10" id="KW-1185">Reference proteome</keyword>
<evidence type="ECO:0000256" key="3">
    <source>
        <dbReference type="ARBA" id="ARBA00022603"/>
    </source>
</evidence>
<feature type="region of interest" description="Disordered" evidence="7">
    <location>
        <begin position="514"/>
        <end position="533"/>
    </location>
</feature>
<accession>A0ABZ2D4W6</accession>
<evidence type="ECO:0000256" key="1">
    <source>
        <dbReference type="ARBA" id="ARBA00006594"/>
    </source>
</evidence>
<dbReference type="PROSITE" id="PS00092">
    <property type="entry name" value="N6_MTASE"/>
    <property type="match status" value="1"/>
</dbReference>
<dbReference type="Proteomes" id="UP001335183">
    <property type="component" value="Chromosome"/>
</dbReference>
<dbReference type="InterPro" id="IPR011639">
    <property type="entry name" value="MethylTrfase_TaqI-like_dom"/>
</dbReference>
<evidence type="ECO:0000256" key="4">
    <source>
        <dbReference type="ARBA" id="ARBA00022679"/>
    </source>
</evidence>
<dbReference type="PANTHER" id="PTHR33841">
    <property type="entry name" value="DNA METHYLTRANSFERASE YEEA-RELATED"/>
    <property type="match status" value="1"/>
</dbReference>
<dbReference type="GO" id="GO:0008168">
    <property type="term" value="F:methyltransferase activity"/>
    <property type="evidence" value="ECO:0007669"/>
    <property type="project" value="UniProtKB-KW"/>
</dbReference>
<comment type="catalytic activity">
    <reaction evidence="6">
        <text>a 2'-deoxyadenosine in DNA + S-adenosyl-L-methionine = an N(6)-methyl-2'-deoxyadenosine in DNA + S-adenosyl-L-homocysteine + H(+)</text>
        <dbReference type="Rhea" id="RHEA:15197"/>
        <dbReference type="Rhea" id="RHEA-COMP:12418"/>
        <dbReference type="Rhea" id="RHEA-COMP:12419"/>
        <dbReference type="ChEBI" id="CHEBI:15378"/>
        <dbReference type="ChEBI" id="CHEBI:57856"/>
        <dbReference type="ChEBI" id="CHEBI:59789"/>
        <dbReference type="ChEBI" id="CHEBI:90615"/>
        <dbReference type="ChEBI" id="CHEBI:90616"/>
        <dbReference type="EC" id="2.1.1.72"/>
    </reaction>
</comment>
<feature type="compositionally biased region" description="Polar residues" evidence="7">
    <location>
        <begin position="514"/>
        <end position="524"/>
    </location>
</feature>
<dbReference type="EMBL" id="CP144918">
    <property type="protein sequence ID" value="WWA48088.1"/>
    <property type="molecule type" value="Genomic_DNA"/>
</dbReference>
<dbReference type="Pfam" id="PF07669">
    <property type="entry name" value="Eco57I"/>
    <property type="match status" value="1"/>
</dbReference>
<dbReference type="GO" id="GO:0032259">
    <property type="term" value="P:methylation"/>
    <property type="evidence" value="ECO:0007669"/>
    <property type="project" value="UniProtKB-KW"/>
</dbReference>
<keyword evidence="5" id="KW-0949">S-adenosyl-L-methionine</keyword>